<keyword evidence="6 12" id="KW-0812">Transmembrane</keyword>
<dbReference type="GO" id="GO:0052925">
    <property type="term" value="F:dol-P-Man:Man(5)GlcNAc(2)-PP-Dol alpha-1,3-mannosyltransferase activity"/>
    <property type="evidence" value="ECO:0007669"/>
    <property type="project" value="UniProtKB-EC"/>
</dbReference>
<feature type="transmembrane region" description="Helical" evidence="12">
    <location>
        <begin position="184"/>
        <end position="202"/>
    </location>
</feature>
<dbReference type="PANTHER" id="PTHR12646">
    <property type="entry name" value="NOT56 - RELATED"/>
    <property type="match status" value="1"/>
</dbReference>
<feature type="region of interest" description="Disordered" evidence="11">
    <location>
        <begin position="1"/>
        <end position="23"/>
    </location>
</feature>
<comment type="catalytic activity">
    <reaction evidence="10">
        <text>an alpha-D-Man-(1-&gt;2)-alpha-D-Man-(1-&gt;2)-alpha-D-Man-(1-&gt;3)-[alpha-D-Man-(1-&gt;6)]-beta-D-Man-(1-&gt;4)-beta-D-GlcNAc-(1-&gt;4)-alpha-D-GlcNAc-diphospho-di-trans,poly-cis-dolichol + a di-trans,poly-cis-dolichyl beta-D-mannosyl phosphate = an alpha-D-Man-(1-&gt;2)-alpha-D-Man-(1-&gt;2)-alpha-D-Man-(1-&gt;3)-[alpha-D-Man-(1-&gt;3)-alpha-D-Man-(1-&gt;6)]-beta-D-Man-(1-&gt;4)-beta-D-GlcNAc-(1-&gt;4)-alpha-D-GlcNAc-diphospho-di-trans,poly-cis-dolichol + a di-trans,poly-cis-dolichyl phosphate + H(+)</text>
        <dbReference type="Rhea" id="RHEA:29527"/>
        <dbReference type="Rhea" id="RHEA-COMP:19498"/>
        <dbReference type="Rhea" id="RHEA-COMP:19501"/>
        <dbReference type="Rhea" id="RHEA-COMP:19516"/>
        <dbReference type="Rhea" id="RHEA-COMP:19517"/>
        <dbReference type="ChEBI" id="CHEBI:15378"/>
        <dbReference type="ChEBI" id="CHEBI:57683"/>
        <dbReference type="ChEBI" id="CHEBI:58211"/>
        <dbReference type="ChEBI" id="CHEBI:132515"/>
        <dbReference type="ChEBI" id="CHEBI:132516"/>
        <dbReference type="EC" id="2.4.1.258"/>
    </reaction>
    <physiologicalReaction direction="left-to-right" evidence="10">
        <dbReference type="Rhea" id="RHEA:29528"/>
    </physiologicalReaction>
</comment>
<feature type="transmembrane region" description="Helical" evidence="12">
    <location>
        <begin position="371"/>
        <end position="390"/>
    </location>
</feature>
<evidence type="ECO:0000256" key="12">
    <source>
        <dbReference type="SAM" id="Phobius"/>
    </source>
</evidence>
<evidence type="ECO:0000256" key="2">
    <source>
        <dbReference type="ARBA" id="ARBA00004922"/>
    </source>
</evidence>
<evidence type="ECO:0000256" key="9">
    <source>
        <dbReference type="ARBA" id="ARBA00023136"/>
    </source>
</evidence>
<sequence length="446" mass="52427">MSKKRIGSSGSNLSLSNKRNQNGPKFRLMPKLRQLSKHAPQLAQDFFNSWNLVKLLIVLEVILNYLIIKYVRYTEIDWSTYMVQVGQVFNSSNFNFDYNQIEGPTGPLVYPAGHLYVFYLFKELTDGGANILAAQYLYLCIYIAQLILVYKIYSHKRTLKVPPYMFIIMCFTSYRIHSIYVLRLFNDPVAILVAYASFYLLLKKHHCLSAIMFSFAISIKMNILLFAPAYALIYYEDLGLLRSVKYGLVALLTQLTLAAPFIYTNPTGYLNRAFDFGRVFLYKWTVNWKIIDEDTFKSPQFFKLLIGLHVIILFLIFFTRWLNVILPKRFSFTHRRDDPIVTLFISNFIGMAFSRSLHYQFYVWYYHSLPLILWTTNYSVVVKMLLLGLIEYSWNQYPANKFSSLLLHSSHFLILIGLFTRNYFKPTSQTDVSHQTQSKKKRRRQH</sequence>
<keyword evidence="8 12" id="KW-1133">Transmembrane helix</keyword>
<name>A0A6G1SBX5_9ACAR</name>
<dbReference type="InterPro" id="IPR007873">
    <property type="entry name" value="Glycosyltransferase_ALG3"/>
</dbReference>
<gene>
    <name evidence="13" type="primary">alg3_0</name>
    <name evidence="13" type="ORF">g.11659</name>
</gene>
<dbReference type="EC" id="2.4.1.258" evidence="3"/>
<evidence type="ECO:0000256" key="6">
    <source>
        <dbReference type="ARBA" id="ARBA00022692"/>
    </source>
</evidence>
<dbReference type="Pfam" id="PF05208">
    <property type="entry name" value="ALG3"/>
    <property type="match status" value="1"/>
</dbReference>
<evidence type="ECO:0000256" key="8">
    <source>
        <dbReference type="ARBA" id="ARBA00022989"/>
    </source>
</evidence>
<dbReference type="PANTHER" id="PTHR12646:SF0">
    <property type="entry name" value="DOL-P-MAN:MAN(5)GLCNAC(2)-PP-DOL ALPHA-1,3-MANNOSYLTRANSFERASE"/>
    <property type="match status" value="1"/>
</dbReference>
<evidence type="ECO:0000313" key="13">
    <source>
        <dbReference type="EMBL" id="MDE47452.1"/>
    </source>
</evidence>
<evidence type="ECO:0000256" key="10">
    <source>
        <dbReference type="ARBA" id="ARBA00049506"/>
    </source>
</evidence>
<organism evidence="13">
    <name type="scientific">Aceria tosichella</name>
    <name type="common">wheat curl mite</name>
    <dbReference type="NCBI Taxonomy" id="561515"/>
    <lineage>
        <taxon>Eukaryota</taxon>
        <taxon>Metazoa</taxon>
        <taxon>Ecdysozoa</taxon>
        <taxon>Arthropoda</taxon>
        <taxon>Chelicerata</taxon>
        <taxon>Arachnida</taxon>
        <taxon>Acari</taxon>
        <taxon>Acariformes</taxon>
        <taxon>Trombidiformes</taxon>
        <taxon>Prostigmata</taxon>
        <taxon>Eupodina</taxon>
        <taxon>Eriophyoidea</taxon>
        <taxon>Eriophyidae</taxon>
        <taxon>Eriophyinae</taxon>
        <taxon>Aceriini</taxon>
        <taxon>Aceria</taxon>
    </lineage>
</organism>
<feature type="transmembrane region" description="Helical" evidence="12">
    <location>
        <begin position="52"/>
        <end position="71"/>
    </location>
</feature>
<evidence type="ECO:0000256" key="4">
    <source>
        <dbReference type="ARBA" id="ARBA00022676"/>
    </source>
</evidence>
<dbReference type="EMBL" id="GGYP01002681">
    <property type="protein sequence ID" value="MDE47452.1"/>
    <property type="molecule type" value="Transcribed_RNA"/>
</dbReference>
<feature type="transmembrane region" description="Helical" evidence="12">
    <location>
        <begin position="340"/>
        <end position="359"/>
    </location>
</feature>
<keyword evidence="5 13" id="KW-0808">Transferase</keyword>
<evidence type="ECO:0000256" key="5">
    <source>
        <dbReference type="ARBA" id="ARBA00022679"/>
    </source>
</evidence>
<dbReference type="AlphaFoldDB" id="A0A6G1SBX5"/>
<reference evidence="13" key="1">
    <citation type="submission" date="2018-10" db="EMBL/GenBank/DDBJ databases">
        <title>Transcriptome assembly of Aceria tosichella (Wheat curl mite) Type 2.</title>
        <authorList>
            <person name="Scully E.D."/>
            <person name="Geib S.M."/>
            <person name="Palmer N.A."/>
            <person name="Gupta A.K."/>
            <person name="Sarath G."/>
            <person name="Tatineni S."/>
        </authorList>
    </citation>
    <scope>NUCLEOTIDE SEQUENCE</scope>
    <source>
        <strain evidence="13">LincolnNE</strain>
    </source>
</reference>
<comment type="subcellular location">
    <subcellularLocation>
        <location evidence="1">Endoplasmic reticulum membrane</location>
        <topology evidence="1">Multi-pass membrane protein</topology>
    </subcellularLocation>
</comment>
<feature type="transmembrane region" description="Helical" evidence="12">
    <location>
        <begin position="208"/>
        <end position="234"/>
    </location>
</feature>
<keyword evidence="4 13" id="KW-0328">Glycosyltransferase</keyword>
<accession>A0A6G1SBX5</accession>
<feature type="transmembrane region" description="Helical" evidence="12">
    <location>
        <begin position="246"/>
        <end position="263"/>
    </location>
</feature>
<evidence type="ECO:0000256" key="1">
    <source>
        <dbReference type="ARBA" id="ARBA00004477"/>
    </source>
</evidence>
<keyword evidence="7" id="KW-0256">Endoplasmic reticulum</keyword>
<comment type="pathway">
    <text evidence="2">Protein modification; protein glycosylation.</text>
</comment>
<evidence type="ECO:0000256" key="11">
    <source>
        <dbReference type="SAM" id="MobiDB-lite"/>
    </source>
</evidence>
<proteinExistence type="predicted"/>
<protein>
    <recommendedName>
        <fullName evidence="3">dolichyl-P-Man:Man5GlcNAc2-PP-dolichol alpha-1,3-mannosyltransferase</fullName>
        <ecNumber evidence="3">2.4.1.258</ecNumber>
    </recommendedName>
</protein>
<evidence type="ECO:0000256" key="7">
    <source>
        <dbReference type="ARBA" id="ARBA00022824"/>
    </source>
</evidence>
<keyword evidence="9 12" id="KW-0472">Membrane</keyword>
<feature type="compositionally biased region" description="Low complexity" evidence="11">
    <location>
        <begin position="7"/>
        <end position="17"/>
    </location>
</feature>
<feature type="transmembrane region" description="Helical" evidence="12">
    <location>
        <begin position="301"/>
        <end position="319"/>
    </location>
</feature>
<feature type="transmembrane region" description="Helical" evidence="12">
    <location>
        <begin position="129"/>
        <end position="150"/>
    </location>
</feature>
<dbReference type="GO" id="GO:0005789">
    <property type="term" value="C:endoplasmic reticulum membrane"/>
    <property type="evidence" value="ECO:0007669"/>
    <property type="project" value="UniProtKB-SubCell"/>
</dbReference>
<evidence type="ECO:0000256" key="3">
    <source>
        <dbReference type="ARBA" id="ARBA00011964"/>
    </source>
</evidence>